<dbReference type="Gene3D" id="1.10.260.40">
    <property type="entry name" value="lambda repressor-like DNA-binding domains"/>
    <property type="match status" value="1"/>
</dbReference>
<proteinExistence type="predicted"/>
<dbReference type="AlphaFoldDB" id="A0A2A3ZQ11"/>
<accession>A0A368M7B8</accession>
<dbReference type="GO" id="GO:0003677">
    <property type="term" value="F:DNA binding"/>
    <property type="evidence" value="ECO:0007669"/>
    <property type="project" value="InterPro"/>
</dbReference>
<evidence type="ECO:0000313" key="2">
    <source>
        <dbReference type="Proteomes" id="UP000217881"/>
    </source>
</evidence>
<accession>A0A2A3ZQ11</accession>
<dbReference type="EMBL" id="NRHA01000012">
    <property type="protein sequence ID" value="PCC53659.1"/>
    <property type="molecule type" value="Genomic_DNA"/>
</dbReference>
<dbReference type="Pfam" id="PF01381">
    <property type="entry name" value="HTH_3"/>
    <property type="match status" value="1"/>
</dbReference>
<organism evidence="1 2">
    <name type="scientific">Brevibacterium aurantiacum</name>
    <dbReference type="NCBI Taxonomy" id="273384"/>
    <lineage>
        <taxon>Bacteria</taxon>
        <taxon>Bacillati</taxon>
        <taxon>Actinomycetota</taxon>
        <taxon>Actinomycetes</taxon>
        <taxon>Micrococcales</taxon>
        <taxon>Brevibacteriaceae</taxon>
        <taxon>Brevibacterium</taxon>
    </lineage>
</organism>
<comment type="caution">
    <text evidence="1">The sequence shown here is derived from an EMBL/GenBank/DDBJ whole genome shotgun (WGS) entry which is preliminary data.</text>
</comment>
<evidence type="ECO:0000313" key="1">
    <source>
        <dbReference type="EMBL" id="PCC53659.1"/>
    </source>
</evidence>
<dbReference type="PROSITE" id="PS50943">
    <property type="entry name" value="HTH_CROC1"/>
    <property type="match status" value="1"/>
</dbReference>
<dbReference type="InterPro" id="IPR010982">
    <property type="entry name" value="Lambda_DNA-bd_dom_sf"/>
</dbReference>
<dbReference type="Proteomes" id="UP000217881">
    <property type="component" value="Unassembled WGS sequence"/>
</dbReference>
<gene>
    <name evidence="1" type="ORF">CIK59_10290</name>
</gene>
<name>A0A2A3ZQ11_BREAU</name>
<dbReference type="SMART" id="SM00530">
    <property type="entry name" value="HTH_XRE"/>
    <property type="match status" value="1"/>
</dbReference>
<sequence>MNEFAPVPDPALLSLGIAVATARAERSMSIDALALAADIDRKTVMRLERGEHAVSISVLHAVAHVLDVPLGALAERACDIHSRPGGLGQRDPSEPWPPEVR</sequence>
<dbReference type="CDD" id="cd00093">
    <property type="entry name" value="HTH_XRE"/>
    <property type="match status" value="1"/>
</dbReference>
<dbReference type="RefSeq" id="WP_096146458.1">
    <property type="nucleotide sequence ID" value="NZ_FXYZ01000010.1"/>
</dbReference>
<reference evidence="1 2" key="1">
    <citation type="journal article" date="2017" name="Elife">
        <title>Extensive horizontal gene transfer in cheese-associated bacteria.</title>
        <authorList>
            <person name="Bonham K.S."/>
            <person name="Wolfe B.E."/>
            <person name="Dutton R.J."/>
        </authorList>
    </citation>
    <scope>NUCLEOTIDE SEQUENCE [LARGE SCALE GENOMIC DNA]</scope>
    <source>
        <strain evidence="1 2">738_8</strain>
    </source>
</reference>
<dbReference type="InterPro" id="IPR001387">
    <property type="entry name" value="Cro/C1-type_HTH"/>
</dbReference>
<protein>
    <submittedName>
        <fullName evidence="1">Uncharacterized protein</fullName>
    </submittedName>
</protein>
<dbReference type="SUPFAM" id="SSF47413">
    <property type="entry name" value="lambda repressor-like DNA-binding domains"/>
    <property type="match status" value="1"/>
</dbReference>